<evidence type="ECO:0000313" key="4">
    <source>
        <dbReference type="EnsemblPlants" id="AES92080"/>
    </source>
</evidence>
<name>G7JR13_MEDTR</name>
<dbReference type="Proteomes" id="UP000265566">
    <property type="component" value="Chromosome 4"/>
</dbReference>
<dbReference type="EnsemblPlants" id="AES92080">
    <property type="protein sequence ID" value="AES92080"/>
    <property type="gene ID" value="MTR_4g124020"/>
</dbReference>
<dbReference type="EMBL" id="CM001220">
    <property type="protein sequence ID" value="AES92080.1"/>
    <property type="molecule type" value="Genomic_DNA"/>
</dbReference>
<organism evidence="2 5">
    <name type="scientific">Medicago truncatula</name>
    <name type="common">Barrel medic</name>
    <name type="synonym">Medicago tribuloides</name>
    <dbReference type="NCBI Taxonomy" id="3880"/>
    <lineage>
        <taxon>Eukaryota</taxon>
        <taxon>Viridiplantae</taxon>
        <taxon>Streptophyta</taxon>
        <taxon>Embryophyta</taxon>
        <taxon>Tracheophyta</taxon>
        <taxon>Spermatophyta</taxon>
        <taxon>Magnoliopsida</taxon>
        <taxon>eudicotyledons</taxon>
        <taxon>Gunneridae</taxon>
        <taxon>Pentapetalae</taxon>
        <taxon>rosids</taxon>
        <taxon>fabids</taxon>
        <taxon>Fabales</taxon>
        <taxon>Fabaceae</taxon>
        <taxon>Papilionoideae</taxon>
        <taxon>50 kb inversion clade</taxon>
        <taxon>NPAAA clade</taxon>
        <taxon>Hologalegina</taxon>
        <taxon>IRL clade</taxon>
        <taxon>Trifolieae</taxon>
        <taxon>Medicago</taxon>
    </lineage>
</organism>
<dbReference type="HOGENOM" id="CLU_2593406_0_0_1"/>
<dbReference type="EMBL" id="PSQE01000004">
    <property type="protein sequence ID" value="RHN64464.1"/>
    <property type="molecule type" value="Genomic_DNA"/>
</dbReference>
<protein>
    <submittedName>
        <fullName evidence="2 4">Uncharacterized protein</fullName>
    </submittedName>
</protein>
<feature type="region of interest" description="Disordered" evidence="1">
    <location>
        <begin position="1"/>
        <end position="25"/>
    </location>
</feature>
<reference evidence="2 5" key="2">
    <citation type="journal article" date="2014" name="BMC Genomics">
        <title>An improved genome release (version Mt4.0) for the model legume Medicago truncatula.</title>
        <authorList>
            <person name="Tang H."/>
            <person name="Krishnakumar V."/>
            <person name="Bidwell S."/>
            <person name="Rosen B."/>
            <person name="Chan A."/>
            <person name="Zhou S."/>
            <person name="Gentzbittel L."/>
            <person name="Childs K.L."/>
            <person name="Yandell M."/>
            <person name="Gundlach H."/>
            <person name="Mayer K.F."/>
            <person name="Schwartz D.C."/>
            <person name="Town C.D."/>
        </authorList>
    </citation>
    <scope>GENOME REANNOTATION</scope>
    <source>
        <strain evidence="4 5">cv. Jemalong A17</strain>
    </source>
</reference>
<dbReference type="AlphaFoldDB" id="G7JR13"/>
<evidence type="ECO:0000313" key="5">
    <source>
        <dbReference type="Proteomes" id="UP000002051"/>
    </source>
</evidence>
<dbReference type="Proteomes" id="UP000002051">
    <property type="component" value="Chromosome 4"/>
</dbReference>
<dbReference type="Gramene" id="rna27283">
    <property type="protein sequence ID" value="RHN64464.1"/>
    <property type="gene ID" value="gene27283"/>
</dbReference>
<sequence>MTFSNEVSVAARHSPQGKKGVENDGEVAFDPIKLATDDHFCEMDRLQTDVAVTSTIFSCVSIDNIHANSRGLDAGSSDDI</sequence>
<reference evidence="4" key="3">
    <citation type="submission" date="2015-04" db="UniProtKB">
        <authorList>
            <consortium name="EnsemblPlants"/>
        </authorList>
    </citation>
    <scope>IDENTIFICATION</scope>
    <source>
        <strain evidence="4">cv. Jemalong A17</strain>
    </source>
</reference>
<evidence type="ECO:0000256" key="1">
    <source>
        <dbReference type="SAM" id="MobiDB-lite"/>
    </source>
</evidence>
<evidence type="ECO:0000313" key="2">
    <source>
        <dbReference type="EMBL" id="AES92080.1"/>
    </source>
</evidence>
<reference evidence="3" key="4">
    <citation type="journal article" date="2018" name="Nat. Plants">
        <title>Whole-genome landscape of Medicago truncatula symbiotic genes.</title>
        <authorList>
            <person name="Pecrix Y."/>
            <person name="Gamas P."/>
            <person name="Carrere S."/>
        </authorList>
    </citation>
    <scope>NUCLEOTIDE SEQUENCE</scope>
    <source>
        <tissue evidence="3">Leaves</tissue>
    </source>
</reference>
<accession>G7JR13</accession>
<reference evidence="2 5" key="1">
    <citation type="journal article" date="2011" name="Nature">
        <title>The Medicago genome provides insight into the evolution of rhizobial symbioses.</title>
        <authorList>
            <person name="Young N.D."/>
            <person name="Debelle F."/>
            <person name="Oldroyd G.E."/>
            <person name="Geurts R."/>
            <person name="Cannon S.B."/>
            <person name="Udvardi M.K."/>
            <person name="Benedito V.A."/>
            <person name="Mayer K.F."/>
            <person name="Gouzy J."/>
            <person name="Schoof H."/>
            <person name="Van de Peer Y."/>
            <person name="Proost S."/>
            <person name="Cook D.R."/>
            <person name="Meyers B.C."/>
            <person name="Spannagl M."/>
            <person name="Cheung F."/>
            <person name="De Mita S."/>
            <person name="Krishnakumar V."/>
            <person name="Gundlach H."/>
            <person name="Zhou S."/>
            <person name="Mudge J."/>
            <person name="Bharti A.K."/>
            <person name="Murray J.D."/>
            <person name="Naoumkina M.A."/>
            <person name="Rosen B."/>
            <person name="Silverstein K.A."/>
            <person name="Tang H."/>
            <person name="Rombauts S."/>
            <person name="Zhao P.X."/>
            <person name="Zhou P."/>
            <person name="Barbe V."/>
            <person name="Bardou P."/>
            <person name="Bechner M."/>
            <person name="Bellec A."/>
            <person name="Berger A."/>
            <person name="Berges H."/>
            <person name="Bidwell S."/>
            <person name="Bisseling T."/>
            <person name="Choisne N."/>
            <person name="Couloux A."/>
            <person name="Denny R."/>
            <person name="Deshpande S."/>
            <person name="Dai X."/>
            <person name="Doyle J.J."/>
            <person name="Dudez A.M."/>
            <person name="Farmer A.D."/>
            <person name="Fouteau S."/>
            <person name="Franken C."/>
            <person name="Gibelin C."/>
            <person name="Gish J."/>
            <person name="Goldstein S."/>
            <person name="Gonzalez A.J."/>
            <person name="Green P.J."/>
            <person name="Hallab A."/>
            <person name="Hartog M."/>
            <person name="Hua A."/>
            <person name="Humphray S.J."/>
            <person name="Jeong D.H."/>
            <person name="Jing Y."/>
            <person name="Jocker A."/>
            <person name="Kenton S.M."/>
            <person name="Kim D.J."/>
            <person name="Klee K."/>
            <person name="Lai H."/>
            <person name="Lang C."/>
            <person name="Lin S."/>
            <person name="Macmil S.L."/>
            <person name="Magdelenat G."/>
            <person name="Matthews L."/>
            <person name="McCorrison J."/>
            <person name="Monaghan E.L."/>
            <person name="Mun J.H."/>
            <person name="Najar F.Z."/>
            <person name="Nicholson C."/>
            <person name="Noirot C."/>
            <person name="O'Bleness M."/>
            <person name="Paule C.R."/>
            <person name="Poulain J."/>
            <person name="Prion F."/>
            <person name="Qin B."/>
            <person name="Qu C."/>
            <person name="Retzel E.F."/>
            <person name="Riddle C."/>
            <person name="Sallet E."/>
            <person name="Samain S."/>
            <person name="Samson N."/>
            <person name="Sanders I."/>
            <person name="Saurat O."/>
            <person name="Scarpelli C."/>
            <person name="Schiex T."/>
            <person name="Segurens B."/>
            <person name="Severin A.J."/>
            <person name="Sherrier D.J."/>
            <person name="Shi R."/>
            <person name="Sims S."/>
            <person name="Singer S.R."/>
            <person name="Sinharoy S."/>
            <person name="Sterck L."/>
            <person name="Viollet A."/>
            <person name="Wang B.B."/>
            <person name="Wang K."/>
            <person name="Wang M."/>
            <person name="Wang X."/>
            <person name="Warfsmann J."/>
            <person name="Weissenbach J."/>
            <person name="White D.D."/>
            <person name="White J.D."/>
            <person name="Wiley G.B."/>
            <person name="Wincker P."/>
            <person name="Xing Y."/>
            <person name="Yang L."/>
            <person name="Yao Z."/>
            <person name="Ying F."/>
            <person name="Zhai J."/>
            <person name="Zhou L."/>
            <person name="Zuber A."/>
            <person name="Denarie J."/>
            <person name="Dixon R.A."/>
            <person name="May G.D."/>
            <person name="Schwartz D.C."/>
            <person name="Rogers J."/>
            <person name="Quetier F."/>
            <person name="Town C.D."/>
            <person name="Roe B.A."/>
        </authorList>
    </citation>
    <scope>NUCLEOTIDE SEQUENCE [LARGE SCALE GENOMIC DNA]</scope>
    <source>
        <strain evidence="2">A17</strain>
        <strain evidence="4 5">cv. Jemalong A17</strain>
    </source>
</reference>
<gene>
    <name evidence="2" type="ordered locus">MTR_4g124020</name>
    <name evidence="3" type="ORF">MtrunA17_Chr4g0069381</name>
</gene>
<keyword evidence="5" id="KW-1185">Reference proteome</keyword>
<dbReference type="PaxDb" id="3880-AES92080"/>
<evidence type="ECO:0000313" key="3">
    <source>
        <dbReference type="EMBL" id="RHN64464.1"/>
    </source>
</evidence>
<proteinExistence type="predicted"/>